<dbReference type="Proteomes" id="UP001062443">
    <property type="component" value="Unassembled WGS sequence"/>
</dbReference>
<keyword evidence="2" id="KW-1185">Reference proteome</keyword>
<evidence type="ECO:0000313" key="1">
    <source>
        <dbReference type="EMBL" id="GBR48693.1"/>
    </source>
</evidence>
<dbReference type="InterPro" id="IPR027417">
    <property type="entry name" value="P-loop_NTPase"/>
</dbReference>
<comment type="caution">
    <text evidence="1">The sequence shown here is derived from an EMBL/GenBank/DDBJ whole genome shotgun (WGS) entry which is preliminary data.</text>
</comment>
<protein>
    <recommendedName>
        <fullName evidence="3">CobQ/CobB/MinD/ParA nucleotide binding domain-containing protein</fullName>
    </recommendedName>
</protein>
<proteinExistence type="predicted"/>
<evidence type="ECO:0000313" key="2">
    <source>
        <dbReference type="Proteomes" id="UP001062443"/>
    </source>
</evidence>
<organism evidence="1 2">
    <name type="scientific">Neokomagataea tanensis NBRC 106556</name>
    <dbReference type="NCBI Taxonomy" id="1223519"/>
    <lineage>
        <taxon>Bacteria</taxon>
        <taxon>Pseudomonadati</taxon>
        <taxon>Pseudomonadota</taxon>
        <taxon>Alphaproteobacteria</taxon>
        <taxon>Acetobacterales</taxon>
        <taxon>Acetobacteraceae</taxon>
        <taxon>Neokomagataea</taxon>
    </lineage>
</organism>
<name>A0ABQ0QL43_9PROT</name>
<accession>A0ABQ0QL43</accession>
<reference evidence="1" key="1">
    <citation type="submission" date="2013-04" db="EMBL/GenBank/DDBJ databases">
        <title>The genome sequencing project of 58 acetic acid bacteria.</title>
        <authorList>
            <person name="Okamoto-Kainuma A."/>
            <person name="Ishikawa M."/>
            <person name="Umino S."/>
            <person name="Koizumi Y."/>
            <person name="Shiwa Y."/>
            <person name="Yoshikawa H."/>
            <person name="Matsutani M."/>
            <person name="Matsushita K."/>
        </authorList>
    </citation>
    <scope>NUCLEOTIDE SEQUENCE</scope>
    <source>
        <strain evidence="1">NBRC 106556</strain>
    </source>
</reference>
<dbReference type="Gene3D" id="3.40.50.300">
    <property type="entry name" value="P-loop containing nucleotide triphosphate hydrolases"/>
    <property type="match status" value="1"/>
</dbReference>
<sequence length="260" mass="28696">MQKDTTSKQPPRVKVVFKAGRGNLGGTTTLALLAERALNAGRPVLMADADVRNQGISQFKPLYDQCGIGLPASDSQHDVQNYLSKSFARALTEKKSVFIDVGGGDRTLEEWTKRTQIEQITTSMGIEVIAVFMCGIDSGDIDYIVNLWNNGGFRPQKSLIVFNQNAVPMGQDASKFIKAISVDARFDKMRKETDLEFVSLQANPFMNEVKASGLTFHEAARRVGHSKPSTLDPLSEAVTGLWIDNFEKNLVEQDVVSWLP</sequence>
<dbReference type="EMBL" id="BAQB01000050">
    <property type="protein sequence ID" value="GBR48693.1"/>
    <property type="molecule type" value="Genomic_DNA"/>
</dbReference>
<dbReference type="RefSeq" id="WP_068173611.1">
    <property type="nucleotide sequence ID" value="NZ_BAQB01000050.1"/>
</dbReference>
<evidence type="ECO:0008006" key="3">
    <source>
        <dbReference type="Google" id="ProtNLM"/>
    </source>
</evidence>
<gene>
    <name evidence="1" type="ORF">AA106556_1862</name>
</gene>
<dbReference type="SUPFAM" id="SSF52540">
    <property type="entry name" value="P-loop containing nucleoside triphosphate hydrolases"/>
    <property type="match status" value="1"/>
</dbReference>